<dbReference type="RefSeq" id="WP_085009942.1">
    <property type="nucleotide sequence ID" value="NZ_NAAD01000006.1"/>
</dbReference>
<dbReference type="Proteomes" id="UP000193136">
    <property type="component" value="Unassembled WGS sequence"/>
</dbReference>
<proteinExistence type="inferred from homology"/>
<dbReference type="PANTHER" id="PTHR43673">
    <property type="entry name" value="NAD(P)H NITROREDUCTASE YDGI-RELATED"/>
    <property type="match status" value="1"/>
</dbReference>
<evidence type="ECO:0000256" key="1">
    <source>
        <dbReference type="ARBA" id="ARBA00007118"/>
    </source>
</evidence>
<comment type="similarity">
    <text evidence="1">Belongs to the nitroreductase family.</text>
</comment>
<name>A0A1X0Y855_9BACT</name>
<dbReference type="Gene3D" id="3.40.109.10">
    <property type="entry name" value="NADH Oxidase"/>
    <property type="match status" value="1"/>
</dbReference>
<gene>
    <name evidence="4" type="ORF">B5V00_06395</name>
</gene>
<dbReference type="Pfam" id="PF00881">
    <property type="entry name" value="Nitroreductase"/>
    <property type="match status" value="1"/>
</dbReference>
<evidence type="ECO:0000313" key="5">
    <source>
        <dbReference type="Proteomes" id="UP000193136"/>
    </source>
</evidence>
<dbReference type="STRING" id="1969733.B5V00_06395"/>
<feature type="domain" description="Nitroreductase" evidence="3">
    <location>
        <begin position="8"/>
        <end position="157"/>
    </location>
</feature>
<protein>
    <submittedName>
        <fullName evidence="4">Nitroreductase</fullName>
    </submittedName>
</protein>
<reference evidence="4 5" key="1">
    <citation type="submission" date="2017-03" db="EMBL/GenBank/DDBJ databases">
        <title>Genome sequence of Geothermobacter sp. EPR-M, Deep-Sea Iron Reducer.</title>
        <authorList>
            <person name="Tully B."/>
            <person name="Savalia P."/>
            <person name="Abuyen K."/>
            <person name="Baughan C."/>
            <person name="Romero E."/>
            <person name="Ronkowski C."/>
            <person name="Torres B."/>
            <person name="Tremblay J."/>
            <person name="Trujillo A."/>
            <person name="Tyler M."/>
            <person name="Perez-Rodriguez I."/>
            <person name="Amend J."/>
        </authorList>
    </citation>
    <scope>NUCLEOTIDE SEQUENCE [LARGE SCALE GENOMIC DNA]</scope>
    <source>
        <strain evidence="4 5">EPR-M</strain>
    </source>
</reference>
<dbReference type="InterPro" id="IPR000415">
    <property type="entry name" value="Nitroreductase-like"/>
</dbReference>
<organism evidence="4 5">
    <name type="scientific">Geothermobacter hydrogeniphilus</name>
    <dbReference type="NCBI Taxonomy" id="1969733"/>
    <lineage>
        <taxon>Bacteria</taxon>
        <taxon>Pseudomonadati</taxon>
        <taxon>Thermodesulfobacteriota</taxon>
        <taxon>Desulfuromonadia</taxon>
        <taxon>Desulfuromonadales</taxon>
        <taxon>Geothermobacteraceae</taxon>
        <taxon>Geothermobacter</taxon>
    </lineage>
</organism>
<evidence type="ECO:0000259" key="3">
    <source>
        <dbReference type="Pfam" id="PF00881"/>
    </source>
</evidence>
<dbReference type="SUPFAM" id="SSF55469">
    <property type="entry name" value="FMN-dependent nitroreductase-like"/>
    <property type="match status" value="1"/>
</dbReference>
<keyword evidence="2" id="KW-0560">Oxidoreductase</keyword>
<accession>A0A1X0Y855</accession>
<dbReference type="PANTHER" id="PTHR43673:SF10">
    <property type="entry name" value="NADH DEHYDROGENASE_NAD(P)H NITROREDUCTASE XCC3605-RELATED"/>
    <property type="match status" value="1"/>
</dbReference>
<dbReference type="AlphaFoldDB" id="A0A1X0Y855"/>
<evidence type="ECO:0000313" key="4">
    <source>
        <dbReference type="EMBL" id="ORJ61263.1"/>
    </source>
</evidence>
<dbReference type="GO" id="GO:0016491">
    <property type="term" value="F:oxidoreductase activity"/>
    <property type="evidence" value="ECO:0007669"/>
    <property type="project" value="UniProtKB-KW"/>
</dbReference>
<comment type="caution">
    <text evidence="4">The sequence shown here is derived from an EMBL/GenBank/DDBJ whole genome shotgun (WGS) entry which is preliminary data.</text>
</comment>
<evidence type="ECO:0000256" key="2">
    <source>
        <dbReference type="ARBA" id="ARBA00023002"/>
    </source>
</evidence>
<keyword evidence="5" id="KW-1185">Reference proteome</keyword>
<dbReference type="EMBL" id="NAAD01000006">
    <property type="protein sequence ID" value="ORJ61263.1"/>
    <property type="molecule type" value="Genomic_DNA"/>
</dbReference>
<sequence length="183" mass="20634">MNPLEMMKSRRSIRQFEEREIADETLNQILEAARWAPSWANTQCWEVILVKNPGLKLKLQQLLTDNNPAARAMTRVPVIIALCGKLETSGFYKGSAYTKFKDWFMYDLGIVTQNISLAAHALGLGSVVVGAFDHDKARGILNIPDGYELVSLIPIGYPHKIPAPPKRKELADFTHLDRFRTDP</sequence>
<dbReference type="InterPro" id="IPR029479">
    <property type="entry name" value="Nitroreductase"/>
</dbReference>
<dbReference type="OrthoDB" id="9798230at2"/>